<dbReference type="SMART" id="SM00066">
    <property type="entry name" value="GAL4"/>
    <property type="match status" value="1"/>
</dbReference>
<evidence type="ECO:0000259" key="7">
    <source>
        <dbReference type="PROSITE" id="PS50048"/>
    </source>
</evidence>
<dbReference type="STRING" id="1450535.A0A317W5C2"/>
<dbReference type="OrthoDB" id="3598904at2759"/>
<dbReference type="InterPro" id="IPR021858">
    <property type="entry name" value="Fun_TF"/>
</dbReference>
<dbReference type="Pfam" id="PF00172">
    <property type="entry name" value="Zn_clus"/>
    <property type="match status" value="1"/>
</dbReference>
<dbReference type="GO" id="GO:0003677">
    <property type="term" value="F:DNA binding"/>
    <property type="evidence" value="ECO:0007669"/>
    <property type="project" value="UniProtKB-KW"/>
</dbReference>
<dbReference type="Proteomes" id="UP000246702">
    <property type="component" value="Unassembled WGS sequence"/>
</dbReference>
<protein>
    <recommendedName>
        <fullName evidence="7">Zn(2)-C6 fungal-type domain-containing protein</fullName>
    </recommendedName>
</protein>
<evidence type="ECO:0000256" key="6">
    <source>
        <dbReference type="ARBA" id="ARBA00023242"/>
    </source>
</evidence>
<gene>
    <name evidence="8" type="ORF">BO94DRAFT_587254</name>
</gene>
<feature type="domain" description="Zn(2)-C6 fungal-type" evidence="7">
    <location>
        <begin position="38"/>
        <end position="66"/>
    </location>
</feature>
<evidence type="ECO:0000256" key="1">
    <source>
        <dbReference type="ARBA" id="ARBA00022723"/>
    </source>
</evidence>
<evidence type="ECO:0000256" key="3">
    <source>
        <dbReference type="ARBA" id="ARBA00023015"/>
    </source>
</evidence>
<dbReference type="GO" id="GO:0009893">
    <property type="term" value="P:positive regulation of metabolic process"/>
    <property type="evidence" value="ECO:0007669"/>
    <property type="project" value="UniProtKB-ARBA"/>
</dbReference>
<dbReference type="CDD" id="cd00067">
    <property type="entry name" value="GAL4"/>
    <property type="match status" value="1"/>
</dbReference>
<reference evidence="8 9" key="1">
    <citation type="submission" date="2016-12" db="EMBL/GenBank/DDBJ databases">
        <title>The genomes of Aspergillus section Nigri reveals drivers in fungal speciation.</title>
        <authorList>
            <consortium name="DOE Joint Genome Institute"/>
            <person name="Vesth T.C."/>
            <person name="Nybo J."/>
            <person name="Theobald S."/>
            <person name="Brandl J."/>
            <person name="Frisvad J.C."/>
            <person name="Nielsen K.F."/>
            <person name="Lyhne E.K."/>
            <person name="Kogle M.E."/>
            <person name="Kuo A."/>
            <person name="Riley R."/>
            <person name="Clum A."/>
            <person name="Nolan M."/>
            <person name="Lipzen A."/>
            <person name="Salamov A."/>
            <person name="Henrissat B."/>
            <person name="Wiebenga A."/>
            <person name="De Vries R.P."/>
            <person name="Grigoriev I.V."/>
            <person name="Mortensen U.H."/>
            <person name="Andersen M.R."/>
            <person name="Baker S.E."/>
        </authorList>
    </citation>
    <scope>NUCLEOTIDE SEQUENCE [LARGE SCALE GENOMIC DNA]</scope>
    <source>
        <strain evidence="8 9">CBS 115572</strain>
    </source>
</reference>
<organism evidence="8 9">
    <name type="scientific">Aspergillus sclerotioniger CBS 115572</name>
    <dbReference type="NCBI Taxonomy" id="1450535"/>
    <lineage>
        <taxon>Eukaryota</taxon>
        <taxon>Fungi</taxon>
        <taxon>Dikarya</taxon>
        <taxon>Ascomycota</taxon>
        <taxon>Pezizomycotina</taxon>
        <taxon>Eurotiomycetes</taxon>
        <taxon>Eurotiomycetidae</taxon>
        <taxon>Eurotiales</taxon>
        <taxon>Aspergillaceae</taxon>
        <taxon>Aspergillus</taxon>
        <taxon>Aspergillus subgen. Circumdati</taxon>
    </lineage>
</organism>
<sequence length="539" mass="59532">MSGQVSTVSLRSPGMICKRHLASTMKTTRKSTPKVRTGCITCKTRRIKCDEAKPSCLRCTRSNRTCGGYPSIPPSSPSSPSSPPAEATTVEKITAYNIPFKIPGSRVDRQLLHFYCIQAASGLSSYSDPNLWNRLILQRCHHQPVIRNALVTLSALYQDHLTNTHAEAGSARPSLQSLRLIARSHRQLRAHLSSPDASTEVALICSIIFYAFEALIGNAIQAIKHLDQGLILLQRCRATAPVIPATDDILPHLTLLFSSLDVQASTYNDGRLPVLKLLSPSETCGLVPVVPDLFCSLTDAETALIKLQNWMFHHLVSALPYKHEAPKGIRADILHERHTLYDQLTMYLDVISTSLTSHTHPRISNRLLLLRLQARMFHTILEENIPIMSSKDSNPLQQSLEDLSTLLTMSSSIQPVVEGAISDKRSFTLSTHLIAALYYVCMKSDNPNTVDLALTLLRHEKLPSRDGLWDAKTVEAVVHGIRHASKTNEKLPSEGGATGTTREDRLEYAGAEFVDAAGEGGLYEMLNVLRKDVAYLPKQ</sequence>
<proteinExistence type="predicted"/>
<keyword evidence="9" id="KW-1185">Reference proteome</keyword>
<dbReference type="InterPro" id="IPR036864">
    <property type="entry name" value="Zn2-C6_fun-type_DNA-bd_sf"/>
</dbReference>
<dbReference type="EMBL" id="MSFK01000020">
    <property type="protein sequence ID" value="PWY81543.1"/>
    <property type="molecule type" value="Genomic_DNA"/>
</dbReference>
<evidence type="ECO:0000256" key="5">
    <source>
        <dbReference type="ARBA" id="ARBA00023163"/>
    </source>
</evidence>
<dbReference type="InterPro" id="IPR052360">
    <property type="entry name" value="Transcr_Regulatory_Proteins"/>
</dbReference>
<name>A0A317W5C2_9EURO</name>
<dbReference type="PROSITE" id="PS50048">
    <property type="entry name" value="ZN2_CY6_FUNGAL_2"/>
    <property type="match status" value="1"/>
</dbReference>
<dbReference type="RefSeq" id="XP_025465611.1">
    <property type="nucleotide sequence ID" value="XM_025615814.1"/>
</dbReference>
<dbReference type="SUPFAM" id="SSF57701">
    <property type="entry name" value="Zn2/Cys6 DNA-binding domain"/>
    <property type="match status" value="1"/>
</dbReference>
<accession>A0A317W5C2</accession>
<dbReference type="GO" id="GO:0008270">
    <property type="term" value="F:zinc ion binding"/>
    <property type="evidence" value="ECO:0007669"/>
    <property type="project" value="InterPro"/>
</dbReference>
<dbReference type="GO" id="GO:0000981">
    <property type="term" value="F:DNA-binding transcription factor activity, RNA polymerase II-specific"/>
    <property type="evidence" value="ECO:0007669"/>
    <property type="project" value="InterPro"/>
</dbReference>
<keyword evidence="1" id="KW-0479">Metal-binding</keyword>
<dbReference type="AlphaFoldDB" id="A0A317W5C2"/>
<keyword evidence="3" id="KW-0805">Transcription regulation</keyword>
<evidence type="ECO:0000313" key="8">
    <source>
        <dbReference type="EMBL" id="PWY81543.1"/>
    </source>
</evidence>
<comment type="caution">
    <text evidence="8">The sequence shown here is derived from an EMBL/GenBank/DDBJ whole genome shotgun (WGS) entry which is preliminary data.</text>
</comment>
<dbReference type="Pfam" id="PF11951">
    <property type="entry name" value="Fungal_trans_2"/>
    <property type="match status" value="1"/>
</dbReference>
<dbReference type="PANTHER" id="PTHR36206:SF4">
    <property type="entry name" value="HYPOTHETICAL CONSERVED PROTEIN (EUROFUNG)-RELATED"/>
    <property type="match status" value="1"/>
</dbReference>
<keyword evidence="2" id="KW-0862">Zinc</keyword>
<dbReference type="GeneID" id="37117957"/>
<keyword evidence="5" id="KW-0804">Transcription</keyword>
<evidence type="ECO:0000256" key="2">
    <source>
        <dbReference type="ARBA" id="ARBA00022833"/>
    </source>
</evidence>
<keyword evidence="6" id="KW-0539">Nucleus</keyword>
<dbReference type="Gene3D" id="4.10.240.10">
    <property type="entry name" value="Zn(2)-C6 fungal-type DNA-binding domain"/>
    <property type="match status" value="1"/>
</dbReference>
<dbReference type="PROSITE" id="PS00463">
    <property type="entry name" value="ZN2_CY6_FUNGAL_1"/>
    <property type="match status" value="1"/>
</dbReference>
<evidence type="ECO:0000313" key="9">
    <source>
        <dbReference type="Proteomes" id="UP000246702"/>
    </source>
</evidence>
<evidence type="ECO:0000256" key="4">
    <source>
        <dbReference type="ARBA" id="ARBA00023125"/>
    </source>
</evidence>
<dbReference type="InterPro" id="IPR001138">
    <property type="entry name" value="Zn2Cys6_DnaBD"/>
</dbReference>
<dbReference type="PANTHER" id="PTHR36206">
    <property type="entry name" value="ASPERCRYPTIN BIOSYNTHESIS CLUSTER-SPECIFIC TRANSCRIPTION REGULATOR ATNN-RELATED"/>
    <property type="match status" value="1"/>
</dbReference>
<keyword evidence="4" id="KW-0238">DNA-binding</keyword>